<sequence>MDFTPYPFGIGRRLPVPKSSISFLLLLLFFSGGKVFGQNKGLEQMLAIKDASIKSCLEQIEAQSDYVFSYSADLKLDQIQVDFPQEAMKLSDCLEHLSAKHQLSFQIIGKNISVKQKNKSAEDPVKSSQIIKATGYIYDDQGLPLPGANIQSLDGRYGSATNALGYFSFNLTSDVDSLEVSFIGLQNQRFALDSQEVKLWMTAVNSDLDEVVVVGYRKQKRINLTTSVASVGSEELAKHEVPSLDQALIGRMAGVEVIQPTGDPGSSASFRIRGLKSIGAGSQPLIVVDGQPISDQSGIASLNPADISRVDVLKDAAATAIYGSRGANGVVLISTKSGKEGPTKFNFSVTQSYQSVLKQVELLDAYDFADSRNQAYRNSWIQQNPGQPVPTDPRDYGIPDYMLPYLEGKSGLTNTNWQDEIFQLAPMSRYNLSASGNSAGLLYFLSANYLKQEGLVKGSDYERFSFRSNFEGKFKSWLSYGLKLNPSYAIKNEVSSENYSDDGVVLIAQVADPFFPVREANGDLVLGGIYPETVGGPVENPVALATQIEDKTEEIRLIANTYLEIEPIRNLKIKTLLGTDLISRKYTYYRPSNLGQYRSAPPVSAVGKFQARRILNWVSENTLNYDFDWGAHQFNFLGGITAQSESAERGWMNGRGFPNDETFNINIADEINAGNNIDEWTLMSYLARLMYEFDNRYLLSASLRSDGSSRFGSNSRWGTFPSFSAAWRLSSEKFFPKLNWLNQLKFRGSIGETGNFSIPNYGSISLLGDYNYVFNNDRSLGIAPYTNPNVNLTWETTVMQDYGLDLNLFSNQLELSLDYYISNTSGMLLDVPVPAHSGFVSSLSNLGKSQNKGWDISLLHSYERKSFQWTNRLNFSTNKNKIIALGPGQEYLRTWYTSTEVGGELSAYWGYRSLGVLSQEDIEQGYPVRSDAMPGFTYRWEDVNGDGEITEEDKTILGSYFPDYTWSLASSLNYKNFDFSFLMQSVQGHEIFNYTRLWTTNPENWSPVLKEVYNNPDYVKPLKNQTDKNYQRSSVLIEDGSYIRIKNITLGYSLSKALLESLNLSNLRLYFSMENPFMFTDYTGTNPEVSSRNSNSLQLGIDYGNYPIARIFSMGANLSF</sequence>
<dbReference type="RefSeq" id="WP_210758201.1">
    <property type="nucleotide sequence ID" value="NZ_CP060139.1"/>
</dbReference>
<evidence type="ECO:0000256" key="5">
    <source>
        <dbReference type="ARBA" id="ARBA00023136"/>
    </source>
</evidence>
<gene>
    <name evidence="9" type="ORF">H4K34_14990</name>
</gene>
<dbReference type="PROSITE" id="PS52016">
    <property type="entry name" value="TONB_DEPENDENT_REC_3"/>
    <property type="match status" value="1"/>
</dbReference>
<dbReference type="NCBIfam" id="TIGR04056">
    <property type="entry name" value="OMP_RagA_SusC"/>
    <property type="match status" value="1"/>
</dbReference>
<dbReference type="SUPFAM" id="SSF49464">
    <property type="entry name" value="Carboxypeptidase regulatory domain-like"/>
    <property type="match status" value="1"/>
</dbReference>
<evidence type="ECO:0000256" key="7">
    <source>
        <dbReference type="PROSITE-ProRule" id="PRU01360"/>
    </source>
</evidence>
<keyword evidence="4 7" id="KW-0812">Transmembrane</keyword>
<dbReference type="Pfam" id="PF13715">
    <property type="entry name" value="CarbopepD_reg_2"/>
    <property type="match status" value="1"/>
</dbReference>
<keyword evidence="3 7" id="KW-1134">Transmembrane beta strand</keyword>
<dbReference type="Gene3D" id="2.170.130.10">
    <property type="entry name" value="TonB-dependent receptor, plug domain"/>
    <property type="match status" value="1"/>
</dbReference>
<dbReference type="InterPro" id="IPR023996">
    <property type="entry name" value="TonB-dep_OMP_SusC/RagA"/>
</dbReference>
<evidence type="ECO:0000256" key="3">
    <source>
        <dbReference type="ARBA" id="ARBA00022452"/>
    </source>
</evidence>
<dbReference type="AlphaFoldDB" id="A0A7H0VD69"/>
<dbReference type="Proteomes" id="UP000516305">
    <property type="component" value="Chromosome"/>
</dbReference>
<proteinExistence type="inferred from homology"/>
<comment type="similarity">
    <text evidence="7">Belongs to the TonB-dependent receptor family.</text>
</comment>
<dbReference type="Gene3D" id="2.40.170.20">
    <property type="entry name" value="TonB-dependent receptor, beta-barrel domain"/>
    <property type="match status" value="1"/>
</dbReference>
<dbReference type="InterPro" id="IPR036942">
    <property type="entry name" value="Beta-barrel_TonB_sf"/>
</dbReference>
<keyword evidence="6 7" id="KW-0998">Cell outer membrane</keyword>
<protein>
    <submittedName>
        <fullName evidence="9">TonB-dependent receptor</fullName>
    </submittedName>
</protein>
<keyword evidence="2 7" id="KW-0813">Transport</keyword>
<dbReference type="InterPro" id="IPR037066">
    <property type="entry name" value="Plug_dom_sf"/>
</dbReference>
<evidence type="ECO:0000256" key="2">
    <source>
        <dbReference type="ARBA" id="ARBA00022448"/>
    </source>
</evidence>
<organism evidence="9 10">
    <name type="scientific">Croceimicrobium hydrocarbonivorans</name>
    <dbReference type="NCBI Taxonomy" id="2761580"/>
    <lineage>
        <taxon>Bacteria</taxon>
        <taxon>Pseudomonadati</taxon>
        <taxon>Bacteroidota</taxon>
        <taxon>Flavobacteriia</taxon>
        <taxon>Flavobacteriales</taxon>
        <taxon>Owenweeksiaceae</taxon>
        <taxon>Croceimicrobium</taxon>
    </lineage>
</organism>
<dbReference type="InterPro" id="IPR012910">
    <property type="entry name" value="Plug_dom"/>
</dbReference>
<dbReference type="EMBL" id="CP060139">
    <property type="protein sequence ID" value="QNR23667.1"/>
    <property type="molecule type" value="Genomic_DNA"/>
</dbReference>
<evidence type="ECO:0000256" key="6">
    <source>
        <dbReference type="ARBA" id="ARBA00023237"/>
    </source>
</evidence>
<evidence type="ECO:0000313" key="10">
    <source>
        <dbReference type="Proteomes" id="UP000516305"/>
    </source>
</evidence>
<keyword evidence="10" id="KW-1185">Reference proteome</keyword>
<reference evidence="9 10" key="1">
    <citation type="submission" date="2020-08" db="EMBL/GenBank/DDBJ databases">
        <title>Croceimicrobium hydrocarbonivorans gen. nov., sp. nov., a novel marine bacterium isolated from a bacterial consortium that degrades polyethylene terephthalate.</title>
        <authorList>
            <person name="Liu R."/>
        </authorList>
    </citation>
    <scope>NUCLEOTIDE SEQUENCE [LARGE SCALE GENOMIC DNA]</scope>
    <source>
        <strain evidence="9 10">A20-9</strain>
    </source>
</reference>
<keyword evidence="5 7" id="KW-0472">Membrane</keyword>
<dbReference type="Pfam" id="PF07715">
    <property type="entry name" value="Plug"/>
    <property type="match status" value="1"/>
</dbReference>
<dbReference type="InterPro" id="IPR008969">
    <property type="entry name" value="CarboxyPept-like_regulatory"/>
</dbReference>
<name>A0A7H0VD69_9FLAO</name>
<evidence type="ECO:0000313" key="9">
    <source>
        <dbReference type="EMBL" id="QNR23667.1"/>
    </source>
</evidence>
<accession>A0A7H0VD69</accession>
<feature type="domain" description="TonB-dependent receptor plug" evidence="8">
    <location>
        <begin position="223"/>
        <end position="330"/>
    </location>
</feature>
<dbReference type="InterPro" id="IPR039426">
    <property type="entry name" value="TonB-dep_rcpt-like"/>
</dbReference>
<dbReference type="KEGG" id="chyd:H4K34_14990"/>
<dbReference type="NCBIfam" id="TIGR04057">
    <property type="entry name" value="SusC_RagA_signa"/>
    <property type="match status" value="1"/>
</dbReference>
<dbReference type="SUPFAM" id="SSF56935">
    <property type="entry name" value="Porins"/>
    <property type="match status" value="1"/>
</dbReference>
<keyword evidence="9" id="KW-0675">Receptor</keyword>
<evidence type="ECO:0000256" key="4">
    <source>
        <dbReference type="ARBA" id="ARBA00022692"/>
    </source>
</evidence>
<dbReference type="InterPro" id="IPR023997">
    <property type="entry name" value="TonB-dep_OMP_SusC/RagA_CS"/>
</dbReference>
<dbReference type="GO" id="GO:0009279">
    <property type="term" value="C:cell outer membrane"/>
    <property type="evidence" value="ECO:0007669"/>
    <property type="project" value="UniProtKB-SubCell"/>
</dbReference>
<evidence type="ECO:0000256" key="1">
    <source>
        <dbReference type="ARBA" id="ARBA00004571"/>
    </source>
</evidence>
<evidence type="ECO:0000259" key="8">
    <source>
        <dbReference type="Pfam" id="PF07715"/>
    </source>
</evidence>
<comment type="subcellular location">
    <subcellularLocation>
        <location evidence="1 7">Cell outer membrane</location>
        <topology evidence="1 7">Multi-pass membrane protein</topology>
    </subcellularLocation>
</comment>